<keyword evidence="7 12" id="KW-0406">Ion transport</keyword>
<feature type="transmembrane region" description="Helical" evidence="12">
    <location>
        <begin position="7"/>
        <end position="29"/>
    </location>
</feature>
<comment type="similarity">
    <text evidence="10 12">Belongs to the fluoride channel Fluc/FEX (TC 1.A.43) family.</text>
</comment>
<comment type="catalytic activity">
    <reaction evidence="11">
        <text>fluoride(in) = fluoride(out)</text>
        <dbReference type="Rhea" id="RHEA:76159"/>
        <dbReference type="ChEBI" id="CHEBI:17051"/>
    </reaction>
    <physiologicalReaction direction="left-to-right" evidence="11">
        <dbReference type="Rhea" id="RHEA:76160"/>
    </physiologicalReaction>
</comment>
<comment type="subcellular location">
    <subcellularLocation>
        <location evidence="1 12">Cell membrane</location>
        <topology evidence="1 12">Multi-pass membrane protein</topology>
    </subcellularLocation>
</comment>
<feature type="transmembrane region" description="Helical" evidence="12">
    <location>
        <begin position="102"/>
        <end position="126"/>
    </location>
</feature>
<dbReference type="RefSeq" id="WP_305944075.1">
    <property type="nucleotide sequence ID" value="NZ_JAUZVY010000001.1"/>
</dbReference>
<evidence type="ECO:0000256" key="12">
    <source>
        <dbReference type="HAMAP-Rule" id="MF_00454"/>
    </source>
</evidence>
<dbReference type="InterPro" id="IPR003691">
    <property type="entry name" value="FluC"/>
</dbReference>
<keyword evidence="4 12" id="KW-0812">Transmembrane</keyword>
<evidence type="ECO:0000256" key="5">
    <source>
        <dbReference type="ARBA" id="ARBA00022989"/>
    </source>
</evidence>
<dbReference type="PANTHER" id="PTHR28259">
    <property type="entry name" value="FLUORIDE EXPORT PROTEIN 1-RELATED"/>
    <property type="match status" value="1"/>
</dbReference>
<comment type="function">
    <text evidence="12">Fluoride-specific ion channel. Important for reducing fluoride concentration in the cell, thus reducing its toxicity.</text>
</comment>
<name>A0ABT9GLT6_9GAMM</name>
<keyword evidence="12" id="KW-0479">Metal-binding</keyword>
<keyword evidence="5 12" id="KW-1133">Transmembrane helix</keyword>
<dbReference type="Proteomes" id="UP001236258">
    <property type="component" value="Unassembled WGS sequence"/>
</dbReference>
<keyword evidence="6 12" id="KW-0915">Sodium</keyword>
<evidence type="ECO:0000256" key="3">
    <source>
        <dbReference type="ARBA" id="ARBA00022519"/>
    </source>
</evidence>
<evidence type="ECO:0000313" key="14">
    <source>
        <dbReference type="Proteomes" id="UP001236258"/>
    </source>
</evidence>
<gene>
    <name evidence="12" type="primary">fluC</name>
    <name evidence="12" type="synonym">crcB</name>
    <name evidence="13" type="ORF">Q3O59_02425</name>
</gene>
<protein>
    <recommendedName>
        <fullName evidence="12">Fluoride-specific ion channel FluC</fullName>
    </recommendedName>
</protein>
<dbReference type="EMBL" id="JAUZVY010000001">
    <property type="protein sequence ID" value="MDP4527889.1"/>
    <property type="molecule type" value="Genomic_DNA"/>
</dbReference>
<proteinExistence type="inferred from homology"/>
<dbReference type="Pfam" id="PF02537">
    <property type="entry name" value="CRCB"/>
    <property type="match status" value="1"/>
</dbReference>
<accession>A0ABT9GLT6</accession>
<evidence type="ECO:0000256" key="4">
    <source>
        <dbReference type="ARBA" id="ARBA00022692"/>
    </source>
</evidence>
<evidence type="ECO:0000256" key="6">
    <source>
        <dbReference type="ARBA" id="ARBA00023053"/>
    </source>
</evidence>
<feature type="binding site" evidence="12">
    <location>
        <position position="83"/>
    </location>
    <ligand>
        <name>Na(+)</name>
        <dbReference type="ChEBI" id="CHEBI:29101"/>
        <note>structural</note>
    </ligand>
</feature>
<feature type="binding site" evidence="12">
    <location>
        <position position="80"/>
    </location>
    <ligand>
        <name>Na(+)</name>
        <dbReference type="ChEBI" id="CHEBI:29101"/>
        <note>structural</note>
    </ligand>
</feature>
<feature type="transmembrane region" description="Helical" evidence="12">
    <location>
        <begin position="74"/>
        <end position="96"/>
    </location>
</feature>
<evidence type="ECO:0000256" key="2">
    <source>
        <dbReference type="ARBA" id="ARBA00022475"/>
    </source>
</evidence>
<evidence type="ECO:0000256" key="1">
    <source>
        <dbReference type="ARBA" id="ARBA00004651"/>
    </source>
</evidence>
<sequence length="132" mass="14353">MSIRPHIYLLVGLGSGLGASLRLLLSVGLHQPETLWPWATLLANCAGSMAMGFYATMVSEQGAWQVSEAQKQFVLAGFCGGFTTFSVFSLECLWLVQAGYPGLAVSYGGLSLLAWLYFVFVGYRLAKRYSLV</sequence>
<keyword evidence="12" id="KW-0813">Transport</keyword>
<evidence type="ECO:0000256" key="8">
    <source>
        <dbReference type="ARBA" id="ARBA00023136"/>
    </source>
</evidence>
<comment type="activity regulation">
    <text evidence="12">Na(+) is not transported, but it plays an essential structural role and its presence is essential for fluoride channel function.</text>
</comment>
<evidence type="ECO:0000256" key="9">
    <source>
        <dbReference type="ARBA" id="ARBA00023303"/>
    </source>
</evidence>
<feature type="transmembrane region" description="Helical" evidence="12">
    <location>
        <begin position="35"/>
        <end position="54"/>
    </location>
</feature>
<organism evidence="13 14">
    <name type="scientific">Alkalimonas delamerensis</name>
    <dbReference type="NCBI Taxonomy" id="265981"/>
    <lineage>
        <taxon>Bacteria</taxon>
        <taxon>Pseudomonadati</taxon>
        <taxon>Pseudomonadota</taxon>
        <taxon>Gammaproteobacteria</taxon>
        <taxon>Alkalimonas</taxon>
    </lineage>
</organism>
<evidence type="ECO:0000256" key="7">
    <source>
        <dbReference type="ARBA" id="ARBA00023065"/>
    </source>
</evidence>
<keyword evidence="9 12" id="KW-0407">Ion channel</keyword>
<reference evidence="13 14" key="1">
    <citation type="submission" date="2023-08" db="EMBL/GenBank/DDBJ databases">
        <authorList>
            <person name="Joshi A."/>
            <person name="Thite S."/>
        </authorList>
    </citation>
    <scope>NUCLEOTIDE SEQUENCE [LARGE SCALE GENOMIC DNA]</scope>
    <source>
        <strain evidence="13 14">1E1</strain>
    </source>
</reference>
<keyword evidence="3" id="KW-0997">Cell inner membrane</keyword>
<comment type="caution">
    <text evidence="13">The sequence shown here is derived from an EMBL/GenBank/DDBJ whole genome shotgun (WGS) entry which is preliminary data.</text>
</comment>
<evidence type="ECO:0000313" key="13">
    <source>
        <dbReference type="EMBL" id="MDP4527889.1"/>
    </source>
</evidence>
<keyword evidence="2 12" id="KW-1003">Cell membrane</keyword>
<evidence type="ECO:0000256" key="11">
    <source>
        <dbReference type="ARBA" id="ARBA00035585"/>
    </source>
</evidence>
<dbReference type="HAMAP" id="MF_00454">
    <property type="entry name" value="FluC"/>
    <property type="match status" value="1"/>
</dbReference>
<keyword evidence="14" id="KW-1185">Reference proteome</keyword>
<dbReference type="PANTHER" id="PTHR28259:SF1">
    <property type="entry name" value="FLUORIDE EXPORT PROTEIN 1-RELATED"/>
    <property type="match status" value="1"/>
</dbReference>
<keyword evidence="8 12" id="KW-0472">Membrane</keyword>
<evidence type="ECO:0000256" key="10">
    <source>
        <dbReference type="ARBA" id="ARBA00035120"/>
    </source>
</evidence>